<dbReference type="Proteomes" id="UP001153076">
    <property type="component" value="Unassembled WGS sequence"/>
</dbReference>
<comment type="caution">
    <text evidence="2">The sequence shown here is derived from an EMBL/GenBank/DDBJ whole genome shotgun (WGS) entry which is preliminary data.</text>
</comment>
<accession>A0A9Q1JQ01</accession>
<gene>
    <name evidence="2" type="ORF">Cgig2_021077</name>
</gene>
<evidence type="ECO:0000313" key="2">
    <source>
        <dbReference type="EMBL" id="KAJ8428822.1"/>
    </source>
</evidence>
<evidence type="ECO:0000313" key="3">
    <source>
        <dbReference type="Proteomes" id="UP001153076"/>
    </source>
</evidence>
<dbReference type="PANTHER" id="PTHR34222">
    <property type="entry name" value="GAG_PRE-INTEGRS DOMAIN-CONTAINING PROTEIN"/>
    <property type="match status" value="1"/>
</dbReference>
<dbReference type="EMBL" id="JAKOGI010000965">
    <property type="protein sequence ID" value="KAJ8428822.1"/>
    <property type="molecule type" value="Genomic_DNA"/>
</dbReference>
<protein>
    <recommendedName>
        <fullName evidence="1">Retrotransposon Copia-like N-terminal domain-containing protein</fullName>
    </recommendedName>
</protein>
<organism evidence="2 3">
    <name type="scientific">Carnegiea gigantea</name>
    <dbReference type="NCBI Taxonomy" id="171969"/>
    <lineage>
        <taxon>Eukaryota</taxon>
        <taxon>Viridiplantae</taxon>
        <taxon>Streptophyta</taxon>
        <taxon>Embryophyta</taxon>
        <taxon>Tracheophyta</taxon>
        <taxon>Spermatophyta</taxon>
        <taxon>Magnoliopsida</taxon>
        <taxon>eudicotyledons</taxon>
        <taxon>Gunneridae</taxon>
        <taxon>Pentapetalae</taxon>
        <taxon>Caryophyllales</taxon>
        <taxon>Cactineae</taxon>
        <taxon>Cactaceae</taxon>
        <taxon>Cactoideae</taxon>
        <taxon>Echinocereeae</taxon>
        <taxon>Carnegiea</taxon>
    </lineage>
</organism>
<sequence length="309" mass="35219">MDKEVINQVNMSQDDKQDVKFLQGVVISSCSLKTLDMESTLAKERLEFKLLKEVVKRSCDRGRVNYAHLQNPLFIYPSDGLGSLSIGEKLNGAGNYRTWRQAMKIGLSTKHKMVFVPGTLTNLVMFQSKSLRSRKYKLIKVVYLFKPSGRSLNEYYTMLRGLWEELDAMNELPRITTEADDVTNFLKCITETRGIKIVQVLIMTPLPSVDIACGMIQQEELQREVLDVGKHIQFEASTLYSRDGEEKVTTQSAVCGNEGHSKEKCWQVTGYPRWHPKSKKIPQKKDLSPLRISKGRSCRFQNYSCSSSS</sequence>
<dbReference type="Pfam" id="PF14244">
    <property type="entry name" value="Retrotran_gag_3"/>
    <property type="match status" value="1"/>
</dbReference>
<name>A0A9Q1JQ01_9CARY</name>
<dbReference type="PANTHER" id="PTHR34222:SF97">
    <property type="entry name" value="CATALYTIC REGION, PUTATIVE-RELATED"/>
    <property type="match status" value="1"/>
</dbReference>
<dbReference type="InterPro" id="IPR029472">
    <property type="entry name" value="Copia-like_N"/>
</dbReference>
<feature type="domain" description="Retrotransposon Copia-like N-terminal" evidence="1">
    <location>
        <begin position="77"/>
        <end position="120"/>
    </location>
</feature>
<proteinExistence type="predicted"/>
<dbReference type="AlphaFoldDB" id="A0A9Q1JQ01"/>
<keyword evidence="3" id="KW-1185">Reference proteome</keyword>
<dbReference type="OrthoDB" id="1751090at2759"/>
<evidence type="ECO:0000259" key="1">
    <source>
        <dbReference type="Pfam" id="PF14244"/>
    </source>
</evidence>
<reference evidence="2" key="1">
    <citation type="submission" date="2022-04" db="EMBL/GenBank/DDBJ databases">
        <title>Carnegiea gigantea Genome sequencing and assembly v2.</title>
        <authorList>
            <person name="Copetti D."/>
            <person name="Sanderson M.J."/>
            <person name="Burquez A."/>
            <person name="Wojciechowski M.F."/>
        </authorList>
    </citation>
    <scope>NUCLEOTIDE SEQUENCE</scope>
    <source>
        <strain evidence="2">SGP5-SGP5p</strain>
        <tissue evidence="2">Aerial part</tissue>
    </source>
</reference>